<dbReference type="Proteomes" id="UP000667802">
    <property type="component" value="Unassembled WGS sequence"/>
</dbReference>
<keyword evidence="1" id="KW-0472">Membrane</keyword>
<comment type="caution">
    <text evidence="2">The sequence shown here is derived from an EMBL/GenBank/DDBJ whole genome shotgun (WGS) entry which is preliminary data.</text>
</comment>
<dbReference type="AlphaFoldDB" id="A0AAP5ICU8"/>
<accession>A0AAP5ICU8</accession>
<name>A0AAP5ICU8_9CYAN</name>
<dbReference type="RefSeq" id="WP_208340730.1">
    <property type="nucleotide sequence ID" value="NZ_CAWQFN010000736.1"/>
</dbReference>
<feature type="transmembrane region" description="Helical" evidence="1">
    <location>
        <begin position="34"/>
        <end position="53"/>
    </location>
</feature>
<feature type="transmembrane region" description="Helical" evidence="1">
    <location>
        <begin position="91"/>
        <end position="118"/>
    </location>
</feature>
<feature type="transmembrane region" description="Helical" evidence="1">
    <location>
        <begin position="138"/>
        <end position="160"/>
    </location>
</feature>
<evidence type="ECO:0000313" key="2">
    <source>
        <dbReference type="EMBL" id="MDR9899216.1"/>
    </source>
</evidence>
<keyword evidence="1" id="KW-0812">Transmembrane</keyword>
<feature type="transmembrane region" description="Helical" evidence="1">
    <location>
        <begin position="193"/>
        <end position="226"/>
    </location>
</feature>
<evidence type="ECO:0000313" key="3">
    <source>
        <dbReference type="Proteomes" id="UP000667802"/>
    </source>
</evidence>
<dbReference type="EMBL" id="JAALHA020000023">
    <property type="protein sequence ID" value="MDR9899216.1"/>
    <property type="molecule type" value="Genomic_DNA"/>
</dbReference>
<reference evidence="3" key="1">
    <citation type="journal article" date="2021" name="Science">
        <title>Hunting the eagle killer: A cyanobacterial neurotoxin causes vacuolar myelinopathy.</title>
        <authorList>
            <person name="Breinlinger S."/>
            <person name="Phillips T.J."/>
            <person name="Haram B.N."/>
            <person name="Mares J."/>
            <person name="Martinez Yerena J.A."/>
            <person name="Hrouzek P."/>
            <person name="Sobotka R."/>
            <person name="Henderson W.M."/>
            <person name="Schmieder P."/>
            <person name="Williams S.M."/>
            <person name="Lauderdale J.D."/>
            <person name="Wilde H.D."/>
            <person name="Gerrin W."/>
            <person name="Kust A."/>
            <person name="Washington J.W."/>
            <person name="Wagner C."/>
            <person name="Geier B."/>
            <person name="Liebeke M."/>
            <person name="Enke H."/>
            <person name="Niedermeyer T.H.J."/>
            <person name="Wilde S.B."/>
        </authorList>
    </citation>
    <scope>NUCLEOTIDE SEQUENCE [LARGE SCALE GENOMIC DNA]</scope>
    <source>
        <strain evidence="3">Thurmond2011</strain>
    </source>
</reference>
<proteinExistence type="predicted"/>
<gene>
    <name evidence="2" type="ORF">G7B40_032335</name>
</gene>
<sequence>MSFNVESPSVMQPLSLGNVINAGVQLYRSHLKSYIRLAFIAYLWMFIPIYGWAKLLANLALISRLAFGELVNQPEEIETGRRFVNSRLWQFLCTSLLMIIIIAFLIILISITSLITLGSLGGLAVVANNIFSGNNVNIVVLTYLLTVIFFLILIITALCISTRFLLVEIPLAVEENVSAVSTIGRSWDLTNRYVWRIMLILFVAYLITIPIQLPFSILSNVIPIIINPLIKDNSNYGVISLIISLIFSLGSAILVAPFWQSIKAVIYYDLRTRREGLGLKLREHNI</sequence>
<organism evidence="2 3">
    <name type="scientific">Aetokthonos hydrillicola Thurmond2011</name>
    <dbReference type="NCBI Taxonomy" id="2712845"/>
    <lineage>
        <taxon>Bacteria</taxon>
        <taxon>Bacillati</taxon>
        <taxon>Cyanobacteriota</taxon>
        <taxon>Cyanophyceae</taxon>
        <taxon>Nostocales</taxon>
        <taxon>Hapalosiphonaceae</taxon>
        <taxon>Aetokthonos</taxon>
    </lineage>
</organism>
<protein>
    <submittedName>
        <fullName evidence="2">DUF975 domain-containing protein</fullName>
    </submittedName>
</protein>
<keyword evidence="3" id="KW-1185">Reference proteome</keyword>
<feature type="transmembrane region" description="Helical" evidence="1">
    <location>
        <begin position="238"/>
        <end position="259"/>
    </location>
</feature>
<evidence type="ECO:0000256" key="1">
    <source>
        <dbReference type="SAM" id="Phobius"/>
    </source>
</evidence>
<keyword evidence="1" id="KW-1133">Transmembrane helix</keyword>